<organism evidence="1 2">
    <name type="scientific">Rhodoblastus acidophilus</name>
    <name type="common">Rhodopseudomonas acidophila</name>
    <dbReference type="NCBI Taxonomy" id="1074"/>
    <lineage>
        <taxon>Bacteria</taxon>
        <taxon>Pseudomonadati</taxon>
        <taxon>Pseudomonadota</taxon>
        <taxon>Alphaproteobacteria</taxon>
        <taxon>Hyphomicrobiales</taxon>
        <taxon>Rhodoblastaceae</taxon>
        <taxon>Rhodoblastus</taxon>
    </lineage>
</organism>
<sequence length="197" mass="21447">MSETLFTYDEADVILRGDGHSDFVGINAIDGLIAAVAAGPAFIPTHEWLPQVFGKRMPMKEPGTPEHRLVQTILHRHDEVVEILAHRPEAYLPLLMNAEGCAVMTDWSIGFLLGVGMRSNAWRSLMISDFGMTLAPILSVNPMGRDLLLGVSEAEIERIAATAHETIAGAVVALCRHCAGGRSASRRLAKLRGGRRR</sequence>
<evidence type="ECO:0000313" key="2">
    <source>
        <dbReference type="Proteomes" id="UP000439113"/>
    </source>
</evidence>
<accession>A0A6N8DP61</accession>
<dbReference type="InterPro" id="IPR011978">
    <property type="entry name" value="YgfB-like"/>
</dbReference>
<dbReference type="EMBL" id="WNKS01000016">
    <property type="protein sequence ID" value="MTV32350.1"/>
    <property type="molecule type" value="Genomic_DNA"/>
</dbReference>
<name>A0A6N8DP61_RHOAC</name>
<protein>
    <submittedName>
        <fullName evidence="1">UPF0149 family protein</fullName>
    </submittedName>
</protein>
<comment type="caution">
    <text evidence="1">The sequence shown here is derived from an EMBL/GenBank/DDBJ whole genome shotgun (WGS) entry which is preliminary data.</text>
</comment>
<dbReference type="Proteomes" id="UP000439113">
    <property type="component" value="Unassembled WGS sequence"/>
</dbReference>
<evidence type="ECO:0000313" key="1">
    <source>
        <dbReference type="EMBL" id="MTV32350.1"/>
    </source>
</evidence>
<dbReference type="RefSeq" id="WP_155447044.1">
    <property type="nucleotide sequence ID" value="NZ_WNKS01000016.1"/>
</dbReference>
<dbReference type="InterPro" id="IPR036255">
    <property type="entry name" value="YgfB-like_sf"/>
</dbReference>
<gene>
    <name evidence="1" type="ORF">GJ654_15275</name>
</gene>
<dbReference type="SUPFAM" id="SSF101327">
    <property type="entry name" value="YgfB-like"/>
    <property type="match status" value="1"/>
</dbReference>
<dbReference type="NCBIfam" id="TIGR02292">
    <property type="entry name" value="ygfB_yecA"/>
    <property type="match status" value="1"/>
</dbReference>
<dbReference type="Gene3D" id="1.20.120.740">
    <property type="entry name" value="YgfB uncharacterised protein family UPF0149, PF03695"/>
    <property type="match status" value="1"/>
</dbReference>
<dbReference type="AlphaFoldDB" id="A0A6N8DP61"/>
<dbReference type="Pfam" id="PF03695">
    <property type="entry name" value="UPF0149"/>
    <property type="match status" value="1"/>
</dbReference>
<dbReference type="OrthoDB" id="8363121at2"/>
<proteinExistence type="predicted"/>
<reference evidence="1 2" key="1">
    <citation type="submission" date="2019-11" db="EMBL/GenBank/DDBJ databases">
        <title>Whole-genome sequence of a Rhodoblastus acidophilus DSM 142.</title>
        <authorList>
            <person name="Kyndt J.A."/>
            <person name="Meyer T.E."/>
        </authorList>
    </citation>
    <scope>NUCLEOTIDE SEQUENCE [LARGE SCALE GENOMIC DNA]</scope>
    <source>
        <strain evidence="1 2">DSM 142</strain>
    </source>
</reference>